<dbReference type="GeneID" id="14888216"/>
<proteinExistence type="predicted"/>
<protein>
    <submittedName>
        <fullName evidence="1">Uncharacterized protein</fullName>
    </submittedName>
</protein>
<evidence type="ECO:0000313" key="2">
    <source>
        <dbReference type="Proteomes" id="UP000014680"/>
    </source>
</evidence>
<accession>A0A0A1U4L8</accession>
<organism evidence="1 2">
    <name type="scientific">Entamoeba invadens IP1</name>
    <dbReference type="NCBI Taxonomy" id="370355"/>
    <lineage>
        <taxon>Eukaryota</taxon>
        <taxon>Amoebozoa</taxon>
        <taxon>Evosea</taxon>
        <taxon>Archamoebae</taxon>
        <taxon>Mastigamoebida</taxon>
        <taxon>Entamoebidae</taxon>
        <taxon>Entamoeba</taxon>
    </lineage>
</organism>
<dbReference type="Proteomes" id="UP000014680">
    <property type="component" value="Unassembled WGS sequence"/>
</dbReference>
<evidence type="ECO:0000313" key="1">
    <source>
        <dbReference type="EMBL" id="ELP89202.1"/>
    </source>
</evidence>
<dbReference type="VEuPathDB" id="AmoebaDB:EIN_486240"/>
<dbReference type="EMBL" id="KB206670">
    <property type="protein sequence ID" value="ELP89202.1"/>
    <property type="molecule type" value="Genomic_DNA"/>
</dbReference>
<sequence length="207" mass="23485">MSPPSAMNKCQKAYGNSVNAVKERAQKDKTAFQHGFLLALINQNARITLKRPKKVSMRTSTIPKIVMLEIQASRVDVLALASSFCAKVHEKEITEGVPQQTADRRFNKNIIAFTQNFIFDTCLELGYFFDSKLSKNSMKSIQTERIDNVYANGSFFASQNDILFIGRKINAYFTELLKNKRTVVVEQNDQFISSLLENYFNIAGMAF</sequence>
<keyword evidence="2" id="KW-1185">Reference proteome</keyword>
<dbReference type="RefSeq" id="XP_004255973.1">
    <property type="nucleotide sequence ID" value="XM_004255925.1"/>
</dbReference>
<dbReference type="KEGG" id="eiv:EIN_486240"/>
<reference evidence="1 2" key="1">
    <citation type="submission" date="2012-10" db="EMBL/GenBank/DDBJ databases">
        <authorList>
            <person name="Zafar N."/>
            <person name="Inman J."/>
            <person name="Hall N."/>
            <person name="Lorenzi H."/>
            <person name="Caler E."/>
        </authorList>
    </citation>
    <scope>NUCLEOTIDE SEQUENCE [LARGE SCALE GENOMIC DNA]</scope>
    <source>
        <strain evidence="1 2">IP1</strain>
    </source>
</reference>
<gene>
    <name evidence="1" type="ORF">EIN_486240</name>
</gene>
<name>A0A0A1U4L8_ENTIV</name>
<dbReference type="AlphaFoldDB" id="A0A0A1U4L8"/>